<dbReference type="SMART" id="SM00824">
    <property type="entry name" value="PKS_TE"/>
    <property type="match status" value="1"/>
</dbReference>
<dbReference type="InterPro" id="IPR029058">
    <property type="entry name" value="AB_hydrolase_fold"/>
</dbReference>
<evidence type="ECO:0000313" key="7">
    <source>
        <dbReference type="Proteomes" id="UP000655751"/>
    </source>
</evidence>
<evidence type="ECO:0000259" key="5">
    <source>
        <dbReference type="SMART" id="SM00824"/>
    </source>
</evidence>
<proteinExistence type="inferred from homology"/>
<dbReference type="InterPro" id="IPR001031">
    <property type="entry name" value="Thioesterase"/>
</dbReference>
<evidence type="ECO:0000256" key="1">
    <source>
        <dbReference type="ARBA" id="ARBA00007169"/>
    </source>
</evidence>
<dbReference type="GO" id="GO:0008610">
    <property type="term" value="P:lipid biosynthetic process"/>
    <property type="evidence" value="ECO:0007669"/>
    <property type="project" value="TreeGrafter"/>
</dbReference>
<dbReference type="AlphaFoldDB" id="A0A931IK37"/>
<evidence type="ECO:0000256" key="2">
    <source>
        <dbReference type="ARBA" id="ARBA00015007"/>
    </source>
</evidence>
<dbReference type="Gene3D" id="3.40.50.1820">
    <property type="entry name" value="alpha/beta hydrolase"/>
    <property type="match status" value="1"/>
</dbReference>
<keyword evidence="7" id="KW-1185">Reference proteome</keyword>
<comment type="similarity">
    <text evidence="1">Belongs to the thioesterase family.</text>
</comment>
<dbReference type="PANTHER" id="PTHR11487">
    <property type="entry name" value="THIOESTERASE"/>
    <property type="match status" value="1"/>
</dbReference>
<dbReference type="RefSeq" id="WP_196153316.1">
    <property type="nucleotide sequence ID" value="NZ_JADMLG010000020.1"/>
</dbReference>
<evidence type="ECO:0000313" key="6">
    <source>
        <dbReference type="EMBL" id="MBH0781008.1"/>
    </source>
</evidence>
<gene>
    <name evidence="6" type="ORF">IT779_32525</name>
</gene>
<dbReference type="EMBL" id="JADMLG010000020">
    <property type="protein sequence ID" value="MBH0781008.1"/>
    <property type="molecule type" value="Genomic_DNA"/>
</dbReference>
<organism evidence="6 7">
    <name type="scientific">Nocardia bovistercoris</name>
    <dbReference type="NCBI Taxonomy" id="2785916"/>
    <lineage>
        <taxon>Bacteria</taxon>
        <taxon>Bacillati</taxon>
        <taxon>Actinomycetota</taxon>
        <taxon>Actinomycetes</taxon>
        <taxon>Mycobacteriales</taxon>
        <taxon>Nocardiaceae</taxon>
        <taxon>Nocardia</taxon>
    </lineage>
</organism>
<feature type="domain" description="Thioesterase TesA-like" evidence="5">
    <location>
        <begin position="25"/>
        <end position="246"/>
    </location>
</feature>
<dbReference type="Pfam" id="PF00975">
    <property type="entry name" value="Thioesterase"/>
    <property type="match status" value="1"/>
</dbReference>
<comment type="catalytic activity">
    <reaction evidence="4">
        <text>a fatty acyl-CoA + H2O = a fatty acid + CoA + H(+)</text>
        <dbReference type="Rhea" id="RHEA:16781"/>
        <dbReference type="ChEBI" id="CHEBI:15377"/>
        <dbReference type="ChEBI" id="CHEBI:15378"/>
        <dbReference type="ChEBI" id="CHEBI:28868"/>
        <dbReference type="ChEBI" id="CHEBI:57287"/>
        <dbReference type="ChEBI" id="CHEBI:77636"/>
    </reaction>
</comment>
<keyword evidence="3" id="KW-0378">Hydrolase</keyword>
<dbReference type="Proteomes" id="UP000655751">
    <property type="component" value="Unassembled WGS sequence"/>
</dbReference>
<dbReference type="SUPFAM" id="SSF53474">
    <property type="entry name" value="alpha/beta-Hydrolases"/>
    <property type="match status" value="1"/>
</dbReference>
<dbReference type="InterPro" id="IPR012223">
    <property type="entry name" value="TEII"/>
</dbReference>
<dbReference type="InterPro" id="IPR020802">
    <property type="entry name" value="TesA-like"/>
</dbReference>
<comment type="caution">
    <text evidence="6">The sequence shown here is derived from an EMBL/GenBank/DDBJ whole genome shotgun (WGS) entry which is preliminary data.</text>
</comment>
<protein>
    <recommendedName>
        <fullName evidence="2">Thioesterase TesA</fullName>
    </recommendedName>
</protein>
<evidence type="ECO:0000256" key="3">
    <source>
        <dbReference type="ARBA" id="ARBA00022801"/>
    </source>
</evidence>
<dbReference type="GO" id="GO:0016787">
    <property type="term" value="F:hydrolase activity"/>
    <property type="evidence" value="ECO:0007669"/>
    <property type="project" value="UniProtKB-KW"/>
</dbReference>
<dbReference type="PANTHER" id="PTHR11487:SF0">
    <property type="entry name" value="S-ACYL FATTY ACID SYNTHASE THIOESTERASE, MEDIUM CHAIN"/>
    <property type="match status" value="1"/>
</dbReference>
<name>A0A931IK37_9NOCA</name>
<sequence>MVRTDDDRLWFRRFSEAPDAAVRLICLPHAGGAASYFVPVARALAPEIEVLAVQPPGRQDRRHEPCAETIPDLAEAVAARLRDWADKPMALFGHSMGAIVAFETTRRLIADDIRPVALFVSGRVAASTHRDERTHLLDDAALTDHIRRLGGTDDRILADPEMVTAILAAARADYRAISAYRCLPGPPLPTPIHAYLGDSDSQVTPTQAEAWERHTTGGFDLRVFPGGHFYLEQHAAQVVRSIGESVGRALRERGSNSSSTPG</sequence>
<evidence type="ECO:0000256" key="4">
    <source>
        <dbReference type="ARBA" id="ARBA00024293"/>
    </source>
</evidence>
<reference evidence="6" key="1">
    <citation type="submission" date="2020-11" db="EMBL/GenBank/DDBJ databases">
        <title>Nocardia NEAU-351.nov., a novel actinomycete isolated from the cow dung.</title>
        <authorList>
            <person name="Zhang X."/>
        </authorList>
    </citation>
    <scope>NUCLEOTIDE SEQUENCE</scope>
    <source>
        <strain evidence="6">NEAU-351</strain>
    </source>
</reference>
<accession>A0A931IK37</accession>